<dbReference type="RefSeq" id="WP_011647886.1">
    <property type="nucleotide sequence ID" value="NZ_ARYI01000015.1"/>
</dbReference>
<keyword evidence="11" id="KW-0482">Metalloprotease</keyword>
<dbReference type="InterPro" id="IPR014782">
    <property type="entry name" value="Peptidase_M1_dom"/>
</dbReference>
<dbReference type="Gene3D" id="3.30.2010.30">
    <property type="match status" value="1"/>
</dbReference>
<gene>
    <name evidence="17" type="primary">pepN</name>
    <name evidence="17" type="ORF">HHI_14914</name>
</gene>
<organism evidence="17 18">
    <name type="scientific">Hyphomonas hirschiana VP5</name>
    <dbReference type="NCBI Taxonomy" id="1280951"/>
    <lineage>
        <taxon>Bacteria</taxon>
        <taxon>Pseudomonadati</taxon>
        <taxon>Pseudomonadota</taxon>
        <taxon>Alphaproteobacteria</taxon>
        <taxon>Hyphomonadales</taxon>
        <taxon>Hyphomonadaceae</taxon>
        <taxon>Hyphomonas</taxon>
    </lineage>
</organism>
<evidence type="ECO:0000256" key="11">
    <source>
        <dbReference type="ARBA" id="ARBA00023049"/>
    </source>
</evidence>
<name>A0A059FDX1_9PROT</name>
<dbReference type="Gene3D" id="1.25.50.10">
    <property type="entry name" value="Peptidase M1, alanyl aminopeptidase, C-terminal domain"/>
    <property type="match status" value="1"/>
</dbReference>
<dbReference type="EC" id="3.4.11.2" evidence="4 12"/>
<dbReference type="InterPro" id="IPR045357">
    <property type="entry name" value="Aminopeptidase_N-like_N"/>
</dbReference>
<dbReference type="GO" id="GO:0008270">
    <property type="term" value="F:zinc ion binding"/>
    <property type="evidence" value="ECO:0007669"/>
    <property type="project" value="InterPro"/>
</dbReference>
<evidence type="ECO:0000313" key="18">
    <source>
        <dbReference type="Proteomes" id="UP000025061"/>
    </source>
</evidence>
<comment type="catalytic activity">
    <reaction evidence="1">
        <text>Release of an N-terminal amino acid, Xaa-|-Yaa- from a peptide, amide or arylamide. Xaa is preferably Ala, but may be most amino acids including Pro (slow action). When a terminal hydrophobic residue is followed by a prolyl residue, the two may be released as an intact Xaa-Pro dipeptide.</text>
        <dbReference type="EC" id="3.4.11.2"/>
    </reaction>
</comment>
<sequence length="873" mass="95690">MRTETPVAVRLADYTPYPFSIDEVRLEFRLNPAATQVRATLKVTPAGNGPMRLDGEALTLKSIRLAAEGAALAPLAEADYSVDEHGLTLTAPPSGPFTLETTVEISPEKNTALSGLYMSGGRFCTQCEAIGFRRITFYPDRPDVMSSFRVRIEAEKAANPYLLSNGTPGEAGDLPDGWHFAEWDDPHKKPAYLFALCAGEYDVLRDTFTTASGAHVDLGIYVDKGEAGRAAWAMDSLKRSMRWDEEAYGREYDLGVFNIVAVRDFNFGAMENKGLNIFNSAYVLADEATATDADFEAIESIVAHEYFHNWTGNRITCRDWFQLCLKEGLTVFRDQNFSADMRSRPVQRIKDVIRLRARQFAEDAGPLAHSVRPDNYAAIDNLYTATVYEKGSELIGMLRRQIGSQDFRKGMDLYFNRHDGQAVTIEDFYACFEAATGQDFSQFRRWYAQAGTPEITVEENWDEANTTLTVKLSQFTRPTNGQPVKKPVPVPLLSALLDGKGGHVAATDRAAEPFLYVLDTETAEMVFHLPAGSGRPLVSLNRDFSAPVRLTRALNRDERLALVRAETDPFNTWDGLQTLIKEEILTLADGSQKAPDLALVGAIGQAVRGAMNDPAFAALLTRLPDVGELFLEREPADPVALAAARRKLQAAIAAELSPEITETLAEPSPAPYNPGAEQASIRALRSAFILLLGGRGDAAETLHDLYRNAPNMTEQLSALRALTLSTGPGREEALADFEAQWKQNPLVMDKWFSVQAALGTADDVRRLIAHPDFDLRNPNRVRSVVAAFAMQNLAAFHAPDGSGYAAVEETILAADKANPALGARLITAFEQWRLLEPKAGAQAQACLKRLIAAGLSPNAMDIAHRALEGDAKG</sequence>
<dbReference type="InterPro" id="IPR042097">
    <property type="entry name" value="Aminopeptidase_N-like_N_sf"/>
</dbReference>
<dbReference type="NCBIfam" id="TIGR02414">
    <property type="entry name" value="pepN_proteo"/>
    <property type="match status" value="1"/>
</dbReference>
<evidence type="ECO:0000256" key="8">
    <source>
        <dbReference type="ARBA" id="ARBA00022723"/>
    </source>
</evidence>
<dbReference type="SUPFAM" id="SSF63737">
    <property type="entry name" value="Leukotriene A4 hydrolase N-terminal domain"/>
    <property type="match status" value="1"/>
</dbReference>
<feature type="domain" description="Aminopeptidase N-like N-terminal" evidence="16">
    <location>
        <begin position="35"/>
        <end position="193"/>
    </location>
</feature>
<dbReference type="PATRIC" id="fig|1280951.3.peg.3008"/>
<evidence type="ECO:0000256" key="6">
    <source>
        <dbReference type="ARBA" id="ARBA00022438"/>
    </source>
</evidence>
<dbReference type="PANTHER" id="PTHR46322">
    <property type="entry name" value="PUROMYCIN-SENSITIVE AMINOPEPTIDASE"/>
    <property type="match status" value="1"/>
</dbReference>
<evidence type="ECO:0000259" key="13">
    <source>
        <dbReference type="Pfam" id="PF01433"/>
    </source>
</evidence>
<dbReference type="MEROPS" id="M01.005"/>
<dbReference type="InterPro" id="IPR024601">
    <property type="entry name" value="Peptidase_M1_pepN_C"/>
</dbReference>
<proteinExistence type="inferred from homology"/>
<dbReference type="CDD" id="cd09600">
    <property type="entry name" value="M1_APN"/>
    <property type="match status" value="1"/>
</dbReference>
<dbReference type="SUPFAM" id="SSF55486">
    <property type="entry name" value="Metalloproteases ('zincins'), catalytic domain"/>
    <property type="match status" value="1"/>
</dbReference>
<dbReference type="InterPro" id="IPR012779">
    <property type="entry name" value="Peptidase_M1_pepN"/>
</dbReference>
<evidence type="ECO:0000259" key="15">
    <source>
        <dbReference type="Pfam" id="PF17432"/>
    </source>
</evidence>
<dbReference type="Gene3D" id="2.60.40.1730">
    <property type="entry name" value="tricorn interacting facor f3 domain"/>
    <property type="match status" value="1"/>
</dbReference>
<dbReference type="Gene3D" id="2.60.40.1840">
    <property type="match status" value="1"/>
</dbReference>
<protein>
    <recommendedName>
        <fullName evidence="5 12">Aminopeptidase N</fullName>
        <ecNumber evidence="4 12">3.4.11.2</ecNumber>
    </recommendedName>
</protein>
<keyword evidence="6 17" id="KW-0031">Aminopeptidase</keyword>
<evidence type="ECO:0000256" key="12">
    <source>
        <dbReference type="NCBIfam" id="TIGR02414"/>
    </source>
</evidence>
<evidence type="ECO:0000313" key="17">
    <source>
        <dbReference type="EMBL" id="KCZ88819.1"/>
    </source>
</evidence>
<keyword evidence="7" id="KW-0645">Protease</keyword>
<keyword evidence="10" id="KW-0862">Zinc</keyword>
<evidence type="ECO:0000256" key="10">
    <source>
        <dbReference type="ARBA" id="ARBA00022833"/>
    </source>
</evidence>
<dbReference type="AlphaFoldDB" id="A0A059FDX1"/>
<reference evidence="17 18" key="1">
    <citation type="submission" date="2013-04" db="EMBL/GenBank/DDBJ databases">
        <title>Hyphomonas hirschiana VP5 Genome Sequencing.</title>
        <authorList>
            <person name="Lai Q."/>
            <person name="Shao Z."/>
        </authorList>
    </citation>
    <scope>NUCLEOTIDE SEQUENCE [LARGE SCALE GENOMIC DNA]</scope>
    <source>
        <strain evidence="17 18">VP5</strain>
    </source>
</reference>
<dbReference type="Gene3D" id="1.10.390.10">
    <property type="entry name" value="Neutral Protease Domain 2"/>
    <property type="match status" value="1"/>
</dbReference>
<evidence type="ECO:0000256" key="7">
    <source>
        <dbReference type="ARBA" id="ARBA00022670"/>
    </source>
</evidence>
<evidence type="ECO:0000256" key="4">
    <source>
        <dbReference type="ARBA" id="ARBA00012564"/>
    </source>
</evidence>
<keyword evidence="8" id="KW-0479">Metal-binding</keyword>
<keyword evidence="9" id="KW-0378">Hydrolase</keyword>
<dbReference type="PANTHER" id="PTHR46322:SF1">
    <property type="entry name" value="PUROMYCIN-SENSITIVE AMINOPEPTIDASE"/>
    <property type="match status" value="1"/>
</dbReference>
<dbReference type="PRINTS" id="PR00756">
    <property type="entry name" value="ALADIPTASE"/>
</dbReference>
<dbReference type="InterPro" id="IPR038438">
    <property type="entry name" value="PepN_Ig-like_sf"/>
</dbReference>
<dbReference type="InterPro" id="IPR037144">
    <property type="entry name" value="Peptidase_M1_pepN_C_sf"/>
</dbReference>
<feature type="domain" description="Peptidase M1 alanyl aminopeptidase C-terminal" evidence="15">
    <location>
        <begin position="557"/>
        <end position="868"/>
    </location>
</feature>
<evidence type="ECO:0000256" key="1">
    <source>
        <dbReference type="ARBA" id="ARBA00000098"/>
    </source>
</evidence>
<dbReference type="GO" id="GO:0016285">
    <property type="term" value="F:alanyl aminopeptidase activity"/>
    <property type="evidence" value="ECO:0007669"/>
    <property type="project" value="UniProtKB-EC"/>
</dbReference>
<keyword evidence="18" id="KW-1185">Reference proteome</keyword>
<dbReference type="InterPro" id="IPR027268">
    <property type="entry name" value="Peptidase_M4/M1_CTD_sf"/>
</dbReference>
<comment type="caution">
    <text evidence="17">The sequence shown here is derived from an EMBL/GenBank/DDBJ whole genome shotgun (WGS) entry which is preliminary data.</text>
</comment>
<dbReference type="FunFam" id="3.30.2010.30:FF:000002">
    <property type="entry name" value="Putative aminopeptidase N"/>
    <property type="match status" value="1"/>
</dbReference>
<feature type="domain" description="Peptidase M1 membrane alanine aminopeptidase" evidence="13">
    <location>
        <begin position="232"/>
        <end position="446"/>
    </location>
</feature>
<dbReference type="Pfam" id="PF11940">
    <property type="entry name" value="DUF3458"/>
    <property type="match status" value="1"/>
</dbReference>
<dbReference type="InterPro" id="IPR035414">
    <property type="entry name" value="Peptidase_M1_pepN_Ig-like"/>
</dbReference>
<dbReference type="GO" id="GO:0006508">
    <property type="term" value="P:proteolysis"/>
    <property type="evidence" value="ECO:0007669"/>
    <property type="project" value="UniProtKB-UniRule"/>
</dbReference>
<feature type="domain" description="Peptidase M1 alanyl aminopeptidase Ig-like fold" evidence="14">
    <location>
        <begin position="451"/>
        <end position="551"/>
    </location>
</feature>
<evidence type="ECO:0000259" key="16">
    <source>
        <dbReference type="Pfam" id="PF17900"/>
    </source>
</evidence>
<evidence type="ECO:0000256" key="9">
    <source>
        <dbReference type="ARBA" id="ARBA00022801"/>
    </source>
</evidence>
<dbReference type="OrthoDB" id="100605at2"/>
<accession>A0A059FDX1</accession>
<dbReference type="InterPro" id="IPR001930">
    <property type="entry name" value="Peptidase_M1"/>
</dbReference>
<dbReference type="GO" id="GO:0008237">
    <property type="term" value="F:metallopeptidase activity"/>
    <property type="evidence" value="ECO:0007669"/>
    <property type="project" value="UniProtKB-UniRule"/>
</dbReference>
<evidence type="ECO:0000256" key="5">
    <source>
        <dbReference type="ARBA" id="ARBA00015611"/>
    </source>
</evidence>
<dbReference type="Proteomes" id="UP000025061">
    <property type="component" value="Unassembled WGS sequence"/>
</dbReference>
<evidence type="ECO:0000259" key="14">
    <source>
        <dbReference type="Pfam" id="PF11940"/>
    </source>
</evidence>
<dbReference type="Pfam" id="PF17900">
    <property type="entry name" value="Peptidase_M1_N"/>
    <property type="match status" value="1"/>
</dbReference>
<dbReference type="EMBL" id="ARYI01000015">
    <property type="protein sequence ID" value="KCZ88819.1"/>
    <property type="molecule type" value="Genomic_DNA"/>
</dbReference>
<comment type="cofactor">
    <cofactor evidence="2">
        <name>Zn(2+)</name>
        <dbReference type="ChEBI" id="CHEBI:29105"/>
    </cofactor>
</comment>
<evidence type="ECO:0000256" key="3">
    <source>
        <dbReference type="ARBA" id="ARBA00010136"/>
    </source>
</evidence>
<dbReference type="Pfam" id="PF01433">
    <property type="entry name" value="Peptidase_M1"/>
    <property type="match status" value="1"/>
</dbReference>
<dbReference type="Pfam" id="PF17432">
    <property type="entry name" value="DUF3458_C"/>
    <property type="match status" value="1"/>
</dbReference>
<evidence type="ECO:0000256" key="2">
    <source>
        <dbReference type="ARBA" id="ARBA00001947"/>
    </source>
</evidence>
<comment type="similarity">
    <text evidence="3">Belongs to the peptidase M1 family.</text>
</comment>